<evidence type="ECO:0000313" key="2">
    <source>
        <dbReference type="EMBL" id="PWG66866.1"/>
    </source>
</evidence>
<keyword evidence="1" id="KW-1133">Transmembrane helix</keyword>
<feature type="transmembrane region" description="Helical" evidence="1">
    <location>
        <begin position="46"/>
        <end position="67"/>
    </location>
</feature>
<name>A0A2U2NCI7_9BIFI</name>
<dbReference type="EMBL" id="QFFM01000002">
    <property type="protein sequence ID" value="PWG66866.1"/>
    <property type="molecule type" value="Genomic_DNA"/>
</dbReference>
<evidence type="ECO:0000313" key="3">
    <source>
        <dbReference type="Proteomes" id="UP000245876"/>
    </source>
</evidence>
<feature type="transmembrane region" description="Helical" evidence="1">
    <location>
        <begin position="12"/>
        <end position="34"/>
    </location>
</feature>
<reference evidence="2 3" key="1">
    <citation type="journal article" date="2018" name="Int. J. Syst. Evol. Microbiol.">
        <title>Bifidobacterium callitrichidarum sp. nov. from the faeces of the emperor tamarin (Saguinus imperator).</title>
        <authorList>
            <person name="Modesto M."/>
            <person name="Michelini S."/>
            <person name="Sansosti M.C."/>
            <person name="De Filippo C."/>
            <person name="Cavalieri D."/>
            <person name="Qvirist L."/>
            <person name="Andlid T."/>
            <person name="Spiezio C."/>
            <person name="Sandri C."/>
            <person name="Pascarelli S."/>
            <person name="Sgorbati B."/>
            <person name="Mattarelli P."/>
        </authorList>
    </citation>
    <scope>NUCLEOTIDE SEQUENCE [LARGE SCALE GENOMIC DNA]</scope>
    <source>
        <strain evidence="2 3">TRI 5</strain>
    </source>
</reference>
<accession>A0A2U2NCI7</accession>
<feature type="transmembrane region" description="Helical" evidence="1">
    <location>
        <begin position="87"/>
        <end position="107"/>
    </location>
</feature>
<comment type="caution">
    <text evidence="2">The sequence shown here is derived from an EMBL/GenBank/DDBJ whole genome shotgun (WGS) entry which is preliminary data.</text>
</comment>
<evidence type="ECO:0000256" key="1">
    <source>
        <dbReference type="SAM" id="Phobius"/>
    </source>
</evidence>
<proteinExistence type="predicted"/>
<keyword evidence="1" id="KW-0472">Membrane</keyword>
<dbReference type="RefSeq" id="WP_109056106.1">
    <property type="nucleotide sequence ID" value="NZ_QFFM01000002.1"/>
</dbReference>
<dbReference type="AlphaFoldDB" id="A0A2U2NCI7"/>
<keyword evidence="1" id="KW-0812">Transmembrane</keyword>
<protein>
    <recommendedName>
        <fullName evidence="4">C4-dicarboxylate ABC transporter</fullName>
    </recommendedName>
</protein>
<evidence type="ECO:0008006" key="4">
    <source>
        <dbReference type="Google" id="ProtNLM"/>
    </source>
</evidence>
<gene>
    <name evidence="2" type="ORF">DF196_01185</name>
</gene>
<dbReference type="Proteomes" id="UP000245876">
    <property type="component" value="Unassembled WGS sequence"/>
</dbReference>
<organism evidence="2 3">
    <name type="scientific">Bifidobacterium callitrichidarum</name>
    <dbReference type="NCBI Taxonomy" id="2052941"/>
    <lineage>
        <taxon>Bacteria</taxon>
        <taxon>Bacillati</taxon>
        <taxon>Actinomycetota</taxon>
        <taxon>Actinomycetes</taxon>
        <taxon>Bifidobacteriales</taxon>
        <taxon>Bifidobacteriaceae</taxon>
        <taxon>Bifidobacterium</taxon>
    </lineage>
</organism>
<keyword evidence="3" id="KW-1185">Reference proteome</keyword>
<sequence length="135" mass="14641">MTLLVELLPAALWIIAVVMAANIIGLTVLRGQVFTPRSRRGAVNPVSWTVVMAHVASFIMAIVPFPVYALTADAMDVDVRAFYEQNALAGAIIVIVLVMAEIAVMYVQARHAMETEMDRRIGSAAGRDRNNSKSA</sequence>
<dbReference type="OrthoDB" id="3239080at2"/>